<evidence type="ECO:0000313" key="15">
    <source>
        <dbReference type="EMBL" id="MBB5192898.1"/>
    </source>
</evidence>
<feature type="transmembrane region" description="Helical" evidence="13">
    <location>
        <begin position="46"/>
        <end position="64"/>
    </location>
</feature>
<feature type="domain" description="Cytochrome b561 bacterial/Ni-hydrogenase" evidence="14">
    <location>
        <begin position="5"/>
        <end position="176"/>
    </location>
</feature>
<sequence>MKRTRYDGFHIALHWLIAALIVAAFGLALYIDTLPLSPLKFRLYSYHKWMGISVLILVAVRVIWRHTKGVPAPLPNQPRWQVVVANATHHSLYLLMFVLPLVGWAMSSAKGIPVVLFGVLPLPNWVPVDHDLGEILETAHKTLAWILAALVAMHAAAAIKHHVIDKDDTLRRMLPGKS</sequence>
<comment type="subcellular location">
    <subcellularLocation>
        <location evidence="2">Cell membrane</location>
        <topology evidence="2">Multi-pass membrane protein</topology>
    </subcellularLocation>
</comment>
<evidence type="ECO:0000313" key="16">
    <source>
        <dbReference type="Proteomes" id="UP000543030"/>
    </source>
</evidence>
<proteinExistence type="inferred from homology"/>
<keyword evidence="4" id="KW-1003">Cell membrane</keyword>
<dbReference type="Proteomes" id="UP000543030">
    <property type="component" value="Unassembled WGS sequence"/>
</dbReference>
<evidence type="ECO:0000256" key="1">
    <source>
        <dbReference type="ARBA" id="ARBA00001970"/>
    </source>
</evidence>
<keyword evidence="8" id="KW-0249">Electron transport</keyword>
<keyword evidence="5" id="KW-0349">Heme</keyword>
<organism evidence="15 16">
    <name type="scientific">Silvimonas terrae</name>
    <dbReference type="NCBI Taxonomy" id="300266"/>
    <lineage>
        <taxon>Bacteria</taxon>
        <taxon>Pseudomonadati</taxon>
        <taxon>Pseudomonadota</taxon>
        <taxon>Betaproteobacteria</taxon>
        <taxon>Neisseriales</taxon>
        <taxon>Chitinibacteraceae</taxon>
        <taxon>Silvimonas</taxon>
    </lineage>
</organism>
<keyword evidence="7" id="KW-0479">Metal-binding</keyword>
<feature type="transmembrane region" description="Helical" evidence="13">
    <location>
        <begin position="92"/>
        <end position="122"/>
    </location>
</feature>
<dbReference type="PANTHER" id="PTHR30529">
    <property type="entry name" value="CYTOCHROME B561"/>
    <property type="match status" value="1"/>
</dbReference>
<gene>
    <name evidence="15" type="ORF">HNQ50_003652</name>
</gene>
<evidence type="ECO:0000256" key="5">
    <source>
        <dbReference type="ARBA" id="ARBA00022617"/>
    </source>
</evidence>
<dbReference type="GO" id="GO:0005886">
    <property type="term" value="C:plasma membrane"/>
    <property type="evidence" value="ECO:0007669"/>
    <property type="project" value="UniProtKB-SubCell"/>
</dbReference>
<evidence type="ECO:0000256" key="7">
    <source>
        <dbReference type="ARBA" id="ARBA00022723"/>
    </source>
</evidence>
<dbReference type="RefSeq" id="WP_184102546.1">
    <property type="nucleotide sequence ID" value="NZ_JACHHN010000008.1"/>
</dbReference>
<keyword evidence="10" id="KW-0408">Iron</keyword>
<keyword evidence="9 13" id="KW-1133">Transmembrane helix</keyword>
<comment type="caution">
    <text evidence="15">The sequence shown here is derived from an EMBL/GenBank/DDBJ whole genome shotgun (WGS) entry which is preliminary data.</text>
</comment>
<evidence type="ECO:0000256" key="12">
    <source>
        <dbReference type="ARBA" id="ARBA00037975"/>
    </source>
</evidence>
<comment type="cofactor">
    <cofactor evidence="1">
        <name>heme b</name>
        <dbReference type="ChEBI" id="CHEBI:60344"/>
    </cofactor>
</comment>
<evidence type="ECO:0000259" key="14">
    <source>
        <dbReference type="Pfam" id="PF01292"/>
    </source>
</evidence>
<dbReference type="GO" id="GO:0022904">
    <property type="term" value="P:respiratory electron transport chain"/>
    <property type="evidence" value="ECO:0007669"/>
    <property type="project" value="InterPro"/>
</dbReference>
<protein>
    <submittedName>
        <fullName evidence="15">Cytochrome b561</fullName>
    </submittedName>
</protein>
<dbReference type="InterPro" id="IPR011577">
    <property type="entry name" value="Cyt_b561_bac/Ni-Hgenase"/>
</dbReference>
<evidence type="ECO:0000256" key="9">
    <source>
        <dbReference type="ARBA" id="ARBA00022989"/>
    </source>
</evidence>
<dbReference type="Pfam" id="PF01292">
    <property type="entry name" value="Ni_hydr_CYTB"/>
    <property type="match status" value="1"/>
</dbReference>
<comment type="similarity">
    <text evidence="12">Belongs to the cytochrome b561 family.</text>
</comment>
<evidence type="ECO:0000256" key="3">
    <source>
        <dbReference type="ARBA" id="ARBA00022448"/>
    </source>
</evidence>
<dbReference type="SUPFAM" id="SSF81342">
    <property type="entry name" value="Transmembrane di-heme cytochromes"/>
    <property type="match status" value="1"/>
</dbReference>
<evidence type="ECO:0000256" key="6">
    <source>
        <dbReference type="ARBA" id="ARBA00022692"/>
    </source>
</evidence>
<evidence type="ECO:0000256" key="2">
    <source>
        <dbReference type="ARBA" id="ARBA00004651"/>
    </source>
</evidence>
<evidence type="ECO:0000256" key="13">
    <source>
        <dbReference type="SAM" id="Phobius"/>
    </source>
</evidence>
<dbReference type="InterPro" id="IPR052168">
    <property type="entry name" value="Cytochrome_b561_oxidase"/>
</dbReference>
<keyword evidence="16" id="KW-1185">Reference proteome</keyword>
<dbReference type="GO" id="GO:0009055">
    <property type="term" value="F:electron transfer activity"/>
    <property type="evidence" value="ECO:0007669"/>
    <property type="project" value="InterPro"/>
</dbReference>
<evidence type="ECO:0000256" key="8">
    <source>
        <dbReference type="ARBA" id="ARBA00022982"/>
    </source>
</evidence>
<keyword evidence="6 13" id="KW-0812">Transmembrane</keyword>
<reference evidence="15 16" key="1">
    <citation type="submission" date="2020-08" db="EMBL/GenBank/DDBJ databases">
        <title>Genomic Encyclopedia of Type Strains, Phase IV (KMG-IV): sequencing the most valuable type-strain genomes for metagenomic binning, comparative biology and taxonomic classification.</title>
        <authorList>
            <person name="Goeker M."/>
        </authorList>
    </citation>
    <scope>NUCLEOTIDE SEQUENCE [LARGE SCALE GENOMIC DNA]</scope>
    <source>
        <strain evidence="15 16">DSM 18233</strain>
    </source>
</reference>
<name>A0A840RK50_9NEIS</name>
<evidence type="ECO:0000256" key="4">
    <source>
        <dbReference type="ARBA" id="ARBA00022475"/>
    </source>
</evidence>
<feature type="transmembrane region" description="Helical" evidence="13">
    <location>
        <begin position="12"/>
        <end position="31"/>
    </location>
</feature>
<accession>A0A840RK50</accession>
<dbReference type="AlphaFoldDB" id="A0A840RK50"/>
<evidence type="ECO:0000256" key="10">
    <source>
        <dbReference type="ARBA" id="ARBA00023004"/>
    </source>
</evidence>
<dbReference type="InterPro" id="IPR016174">
    <property type="entry name" value="Di-haem_cyt_TM"/>
</dbReference>
<dbReference type="GO" id="GO:0046872">
    <property type="term" value="F:metal ion binding"/>
    <property type="evidence" value="ECO:0007669"/>
    <property type="project" value="UniProtKB-KW"/>
</dbReference>
<keyword evidence="3" id="KW-0813">Transport</keyword>
<evidence type="ECO:0000256" key="11">
    <source>
        <dbReference type="ARBA" id="ARBA00023136"/>
    </source>
</evidence>
<keyword evidence="11 13" id="KW-0472">Membrane</keyword>
<dbReference type="EMBL" id="JACHHN010000008">
    <property type="protein sequence ID" value="MBB5192898.1"/>
    <property type="molecule type" value="Genomic_DNA"/>
</dbReference>
<feature type="transmembrane region" description="Helical" evidence="13">
    <location>
        <begin position="142"/>
        <end position="163"/>
    </location>
</feature>
<dbReference type="PANTHER" id="PTHR30529:SF1">
    <property type="entry name" value="CYTOCHROME B561 HOMOLOG 2"/>
    <property type="match status" value="1"/>
</dbReference>
<dbReference type="GO" id="GO:0020037">
    <property type="term" value="F:heme binding"/>
    <property type="evidence" value="ECO:0007669"/>
    <property type="project" value="TreeGrafter"/>
</dbReference>